<feature type="transmembrane region" description="Helical" evidence="1">
    <location>
        <begin position="169"/>
        <end position="188"/>
    </location>
</feature>
<keyword evidence="1" id="KW-1133">Transmembrane helix</keyword>
<name>A0A9X8T227_STREQ</name>
<evidence type="ECO:0000313" key="3">
    <source>
        <dbReference type="Proteomes" id="UP000254559"/>
    </source>
</evidence>
<dbReference type="AlphaFoldDB" id="A0A9X8T227"/>
<accession>A0A9X8T227</accession>
<keyword evidence="1" id="KW-0472">Membrane</keyword>
<organism evidence="2 3">
    <name type="scientific">Streptococcus dysgalactiae subsp. equisimilis</name>
    <name type="common">Streptococcus equisimilis</name>
    <dbReference type="NCBI Taxonomy" id="119602"/>
    <lineage>
        <taxon>Bacteria</taxon>
        <taxon>Bacillati</taxon>
        <taxon>Bacillota</taxon>
        <taxon>Bacilli</taxon>
        <taxon>Lactobacillales</taxon>
        <taxon>Streptococcaceae</taxon>
        <taxon>Streptococcus</taxon>
    </lineage>
</organism>
<dbReference type="EMBL" id="UHFO01000001">
    <property type="protein sequence ID" value="SUN62396.1"/>
    <property type="molecule type" value="Genomic_DNA"/>
</dbReference>
<proteinExistence type="predicted"/>
<evidence type="ECO:0000313" key="2">
    <source>
        <dbReference type="EMBL" id="SUN62396.1"/>
    </source>
</evidence>
<keyword evidence="1" id="KW-0812">Transmembrane</keyword>
<comment type="caution">
    <text evidence="2">The sequence shown here is derived from an EMBL/GenBank/DDBJ whole genome shotgun (WGS) entry which is preliminary data.</text>
</comment>
<sequence>MFRLAWGTFLYYLFLILVQFLLLKKNFQTVQLLQVFTSFLTSFFIQFYDTILPQPDGLVWRVLGVFLGVLLTGIGASITVVMQLIPNPADALANTIGFVLKKSFGFGKNLLDLVCISLAVLVGLTFGRGLLGVGIGTLIAMILTGRVVAWCHPFSENCTINMWLNHKTVLLFQRIVMVLWLSFLYTRINKRNEVIRCRK</sequence>
<feature type="transmembrane region" description="Helical" evidence="1">
    <location>
        <begin position="60"/>
        <end position="85"/>
    </location>
</feature>
<dbReference type="InterPro" id="IPR038750">
    <property type="entry name" value="YczE/YyaS-like"/>
</dbReference>
<feature type="transmembrane region" description="Helical" evidence="1">
    <location>
        <begin position="130"/>
        <end position="149"/>
    </location>
</feature>
<protein>
    <submittedName>
        <fullName evidence="2">Membrane protein</fullName>
    </submittedName>
</protein>
<feature type="transmembrane region" description="Helical" evidence="1">
    <location>
        <begin position="106"/>
        <end position="124"/>
    </location>
</feature>
<reference evidence="2 3" key="1">
    <citation type="submission" date="2018-06" db="EMBL/GenBank/DDBJ databases">
        <authorList>
            <consortium name="Pathogen Informatics"/>
            <person name="Doyle S."/>
        </authorList>
    </citation>
    <scope>NUCLEOTIDE SEQUENCE [LARGE SCALE GENOMIC DNA]</scope>
    <source>
        <strain evidence="2 3">NCTC11564</strain>
    </source>
</reference>
<dbReference type="PANTHER" id="PTHR40078">
    <property type="entry name" value="INTEGRAL MEMBRANE PROTEIN-RELATED"/>
    <property type="match status" value="1"/>
</dbReference>
<gene>
    <name evidence="2" type="ORF">NCTC11564_00474</name>
</gene>
<dbReference type="Proteomes" id="UP000254559">
    <property type="component" value="Unassembled WGS sequence"/>
</dbReference>
<feature type="transmembrane region" description="Helical" evidence="1">
    <location>
        <begin position="6"/>
        <end position="23"/>
    </location>
</feature>
<dbReference type="Pfam" id="PF19700">
    <property type="entry name" value="DUF6198"/>
    <property type="match status" value="1"/>
</dbReference>
<evidence type="ECO:0000256" key="1">
    <source>
        <dbReference type="SAM" id="Phobius"/>
    </source>
</evidence>
<dbReference type="PANTHER" id="PTHR40078:SF1">
    <property type="entry name" value="INTEGRAL MEMBRANE PROTEIN"/>
    <property type="match status" value="1"/>
</dbReference>